<gene>
    <name evidence="9" type="primary">exbB_2</name>
    <name evidence="9" type="ORF">ENSA5_21460</name>
</gene>
<dbReference type="GO" id="GO:0005886">
    <property type="term" value="C:plasma membrane"/>
    <property type="evidence" value="ECO:0007669"/>
    <property type="project" value="UniProtKB-SubCell"/>
</dbReference>
<evidence type="ECO:0000256" key="7">
    <source>
        <dbReference type="SAM" id="Phobius"/>
    </source>
</evidence>
<dbReference type="EMBL" id="PVNK01000112">
    <property type="protein sequence ID" value="PRQ02793.1"/>
    <property type="molecule type" value="Genomic_DNA"/>
</dbReference>
<evidence type="ECO:0000313" key="9">
    <source>
        <dbReference type="EMBL" id="PRQ02793.1"/>
    </source>
</evidence>
<keyword evidence="3 7" id="KW-0812">Transmembrane</keyword>
<dbReference type="InterPro" id="IPR050790">
    <property type="entry name" value="ExbB/TolQ_transport"/>
</dbReference>
<dbReference type="Proteomes" id="UP000237968">
    <property type="component" value="Unassembled WGS sequence"/>
</dbReference>
<feature type="transmembrane region" description="Helical" evidence="7">
    <location>
        <begin position="142"/>
        <end position="166"/>
    </location>
</feature>
<proteinExistence type="inferred from homology"/>
<keyword evidence="4 7" id="KW-1133">Transmembrane helix</keyword>
<evidence type="ECO:0000259" key="8">
    <source>
        <dbReference type="Pfam" id="PF01618"/>
    </source>
</evidence>
<evidence type="ECO:0000256" key="6">
    <source>
        <dbReference type="RuleBase" id="RU004057"/>
    </source>
</evidence>
<evidence type="ECO:0000256" key="5">
    <source>
        <dbReference type="ARBA" id="ARBA00023136"/>
    </source>
</evidence>
<comment type="subcellular location">
    <subcellularLocation>
        <location evidence="1">Cell membrane</location>
        <topology evidence="1">Multi-pass membrane protein</topology>
    </subcellularLocation>
    <subcellularLocation>
        <location evidence="6">Membrane</location>
        <topology evidence="6">Multi-pass membrane protein</topology>
    </subcellularLocation>
</comment>
<dbReference type="PANTHER" id="PTHR30625:SF3">
    <property type="entry name" value="TOL-PAL SYSTEM PROTEIN TOLQ"/>
    <property type="match status" value="1"/>
</dbReference>
<evidence type="ECO:0000256" key="1">
    <source>
        <dbReference type="ARBA" id="ARBA00004651"/>
    </source>
</evidence>
<dbReference type="GO" id="GO:0017038">
    <property type="term" value="P:protein import"/>
    <property type="evidence" value="ECO:0007669"/>
    <property type="project" value="TreeGrafter"/>
</dbReference>
<organism evidence="9 10">
    <name type="scientific">Enhygromyxa salina</name>
    <dbReference type="NCBI Taxonomy" id="215803"/>
    <lineage>
        <taxon>Bacteria</taxon>
        <taxon>Pseudomonadati</taxon>
        <taxon>Myxococcota</taxon>
        <taxon>Polyangia</taxon>
        <taxon>Nannocystales</taxon>
        <taxon>Nannocystaceae</taxon>
        <taxon>Enhygromyxa</taxon>
    </lineage>
</organism>
<keyword evidence="10" id="KW-1185">Reference proteome</keyword>
<dbReference type="RefSeq" id="WP_258182817.1">
    <property type="nucleotide sequence ID" value="NZ_PVNK01000112.1"/>
</dbReference>
<feature type="transmembrane region" description="Helical" evidence="7">
    <location>
        <begin position="32"/>
        <end position="54"/>
    </location>
</feature>
<comment type="caution">
    <text evidence="9">The sequence shown here is derived from an EMBL/GenBank/DDBJ whole genome shotgun (WGS) entry which is preliminary data.</text>
</comment>
<reference evidence="9 10" key="1">
    <citation type="submission" date="2018-03" db="EMBL/GenBank/DDBJ databases">
        <title>Draft Genome Sequences of the Obligatory Marine Myxobacteria Enhygromyxa salina SWB005.</title>
        <authorList>
            <person name="Poehlein A."/>
            <person name="Moghaddam J.A."/>
            <person name="Harms H."/>
            <person name="Alanjari M."/>
            <person name="Koenig G.M."/>
            <person name="Daniel R."/>
            <person name="Schaeberle T.F."/>
        </authorList>
    </citation>
    <scope>NUCLEOTIDE SEQUENCE [LARGE SCALE GENOMIC DNA]</scope>
    <source>
        <strain evidence="9 10">SWB005</strain>
    </source>
</reference>
<evidence type="ECO:0000256" key="3">
    <source>
        <dbReference type="ARBA" id="ARBA00022692"/>
    </source>
</evidence>
<keyword evidence="6" id="KW-0813">Transport</keyword>
<accession>A0A2S9YCH1</accession>
<dbReference type="Pfam" id="PF01618">
    <property type="entry name" value="MotA_ExbB"/>
    <property type="match status" value="1"/>
</dbReference>
<dbReference type="InterPro" id="IPR002898">
    <property type="entry name" value="MotA_ExbB_proton_chnl"/>
</dbReference>
<evidence type="ECO:0000313" key="10">
    <source>
        <dbReference type="Proteomes" id="UP000237968"/>
    </source>
</evidence>
<name>A0A2S9YCH1_9BACT</name>
<keyword evidence="6" id="KW-0653">Protein transport</keyword>
<dbReference type="PANTHER" id="PTHR30625">
    <property type="entry name" value="PROTEIN TOLQ"/>
    <property type="match status" value="1"/>
</dbReference>
<sequence>MIFAELSALATAPVLAEVDLIKLLSASKGIVLGVVIVLLTLVALCIFVIVYKLIQISQAQSQSVSFLDRFWDSKRLDDIYRVAEGLKYSPLAAMFRAGYVELSKVKKGRDGESMHDKMEDTANIERALQRAKVSEMTKLETLLPFLATTGAAAPFIGLFGTVWGIMDAFLAIAAAGSAELSEISQPIAEALVTTALALLSAVPAVVAFNYFNRRLKVLNAEMSTFGNDYLNIIRRHFF</sequence>
<feature type="domain" description="MotA/TolQ/ExbB proton channel" evidence="8">
    <location>
        <begin position="105"/>
        <end position="222"/>
    </location>
</feature>
<keyword evidence="5 7" id="KW-0472">Membrane</keyword>
<evidence type="ECO:0000256" key="2">
    <source>
        <dbReference type="ARBA" id="ARBA00022475"/>
    </source>
</evidence>
<comment type="similarity">
    <text evidence="6">Belongs to the exbB/tolQ family.</text>
</comment>
<evidence type="ECO:0000256" key="4">
    <source>
        <dbReference type="ARBA" id="ARBA00022989"/>
    </source>
</evidence>
<feature type="transmembrane region" description="Helical" evidence="7">
    <location>
        <begin position="186"/>
        <end position="211"/>
    </location>
</feature>
<keyword evidence="2" id="KW-1003">Cell membrane</keyword>
<protein>
    <submittedName>
        <fullName evidence="9">Biopolymer transport protein ExbB</fullName>
    </submittedName>
</protein>
<dbReference type="AlphaFoldDB" id="A0A2S9YCH1"/>